<dbReference type="EMBL" id="JAPWTK010000362">
    <property type="protein sequence ID" value="KAJ8941562.1"/>
    <property type="molecule type" value="Genomic_DNA"/>
</dbReference>
<keyword evidence="5" id="KW-0539">Nucleus</keyword>
<dbReference type="AlphaFoldDB" id="A0AAV8XR95"/>
<comment type="subcellular location">
    <subcellularLocation>
        <location evidence="1">Nucleus</location>
        <location evidence="1">Nucleolus</location>
    </subcellularLocation>
</comment>
<dbReference type="Proteomes" id="UP001162162">
    <property type="component" value="Unassembled WGS sequence"/>
</dbReference>
<evidence type="ECO:0000256" key="5">
    <source>
        <dbReference type="ARBA" id="ARBA00023242"/>
    </source>
</evidence>
<sequence>MILYMNLIPKGESTVQVEASINGKDVKQNDDDPDENEEVEDEDASSDEELETDSEDNLSDLKADSSDNESEKEGNENVNSESNQVDEVSETKTVDAPTETNTDNDNAKANIEEKVDVDVLKRKKIVDKERAELPYTFDLPDSYEHLHKLFENQSSVHQSVIIERMIKCNHPSLSEGNKDNLGLLFAYMLQYLNDLFAEATDANTIKNSFEIFKALVPQIYNLASFNPENTHNSVLEVLKEKHGEFRMRRKEYPGLEVLIFMRLISFLFPTSDFRHQVVTPSFVFIEQILNKCRVRIHCIIEEVFASCHQLLSGILHMAIPKTGVKLIKVLPPFKPISSLLVLLENYSLESFDSYQMDGTDLSNTEIKEEYKVKILYNVIKLFYVSFMTTYKNYPVVWKYSSLY</sequence>
<evidence type="ECO:0000256" key="3">
    <source>
        <dbReference type="ARBA" id="ARBA00022517"/>
    </source>
</evidence>
<keyword evidence="3" id="KW-0690">Ribosome biogenesis</keyword>
<evidence type="ECO:0000256" key="6">
    <source>
        <dbReference type="ARBA" id="ARBA00024695"/>
    </source>
</evidence>
<evidence type="ECO:0000256" key="7">
    <source>
        <dbReference type="SAM" id="MobiDB-lite"/>
    </source>
</evidence>
<reference evidence="8" key="1">
    <citation type="journal article" date="2023" name="Insect Mol. Biol.">
        <title>Genome sequencing provides insights into the evolution of gene families encoding plant cell wall-degrading enzymes in longhorned beetles.</title>
        <authorList>
            <person name="Shin N.R."/>
            <person name="Okamura Y."/>
            <person name="Kirsch R."/>
            <person name="Pauchet Y."/>
        </authorList>
    </citation>
    <scope>NUCLEOTIDE SEQUENCE</scope>
    <source>
        <strain evidence="8">AMC_N1</strain>
    </source>
</reference>
<keyword evidence="4" id="KW-0698">rRNA processing</keyword>
<dbReference type="PANTHER" id="PTHR23183:SF0">
    <property type="entry name" value="NUCLEOLAR PROTEIN 14"/>
    <property type="match status" value="1"/>
</dbReference>
<evidence type="ECO:0000256" key="4">
    <source>
        <dbReference type="ARBA" id="ARBA00022552"/>
    </source>
</evidence>
<dbReference type="GO" id="GO:0030490">
    <property type="term" value="P:maturation of SSU-rRNA"/>
    <property type="evidence" value="ECO:0007669"/>
    <property type="project" value="TreeGrafter"/>
</dbReference>
<keyword evidence="9" id="KW-1185">Reference proteome</keyword>
<feature type="region of interest" description="Disordered" evidence="7">
    <location>
        <begin position="9"/>
        <end position="109"/>
    </location>
</feature>
<evidence type="ECO:0000256" key="1">
    <source>
        <dbReference type="ARBA" id="ARBA00004604"/>
    </source>
</evidence>
<proteinExistence type="inferred from homology"/>
<comment type="similarity">
    <text evidence="2">Belongs to the NOP14 family.</text>
</comment>
<protein>
    <submittedName>
        <fullName evidence="8">Uncharacterized protein</fullName>
    </submittedName>
</protein>
<feature type="compositionally biased region" description="Basic and acidic residues" evidence="7">
    <location>
        <begin position="59"/>
        <end position="75"/>
    </location>
</feature>
<dbReference type="Pfam" id="PF04147">
    <property type="entry name" value="Nop14"/>
    <property type="match status" value="1"/>
</dbReference>
<organism evidence="8 9">
    <name type="scientific">Aromia moschata</name>
    <dbReference type="NCBI Taxonomy" id="1265417"/>
    <lineage>
        <taxon>Eukaryota</taxon>
        <taxon>Metazoa</taxon>
        <taxon>Ecdysozoa</taxon>
        <taxon>Arthropoda</taxon>
        <taxon>Hexapoda</taxon>
        <taxon>Insecta</taxon>
        <taxon>Pterygota</taxon>
        <taxon>Neoptera</taxon>
        <taxon>Endopterygota</taxon>
        <taxon>Coleoptera</taxon>
        <taxon>Polyphaga</taxon>
        <taxon>Cucujiformia</taxon>
        <taxon>Chrysomeloidea</taxon>
        <taxon>Cerambycidae</taxon>
        <taxon>Cerambycinae</taxon>
        <taxon>Callichromatini</taxon>
        <taxon>Aromia</taxon>
    </lineage>
</organism>
<evidence type="ECO:0000256" key="2">
    <source>
        <dbReference type="ARBA" id="ARBA00007466"/>
    </source>
</evidence>
<dbReference type="InterPro" id="IPR007276">
    <property type="entry name" value="Nop14"/>
</dbReference>
<dbReference type="GO" id="GO:0032040">
    <property type="term" value="C:small-subunit processome"/>
    <property type="evidence" value="ECO:0007669"/>
    <property type="project" value="InterPro"/>
</dbReference>
<comment type="caution">
    <text evidence="8">The sequence shown here is derived from an EMBL/GenBank/DDBJ whole genome shotgun (WGS) entry which is preliminary data.</text>
</comment>
<name>A0AAV8XR95_9CUCU</name>
<dbReference type="GO" id="GO:0030692">
    <property type="term" value="C:Noc4p-Nop14p complex"/>
    <property type="evidence" value="ECO:0007669"/>
    <property type="project" value="TreeGrafter"/>
</dbReference>
<comment type="function">
    <text evidence="6">Involved in nucleolar processing of pre-18S ribosomal RNA. Has a role in the nuclear export of 40S pre-ribosomal subunit to the cytoplasm.</text>
</comment>
<evidence type="ECO:0000313" key="9">
    <source>
        <dbReference type="Proteomes" id="UP001162162"/>
    </source>
</evidence>
<feature type="compositionally biased region" description="Acidic residues" evidence="7">
    <location>
        <begin position="31"/>
        <end position="58"/>
    </location>
</feature>
<dbReference type="PANTHER" id="PTHR23183">
    <property type="entry name" value="NOP14"/>
    <property type="match status" value="1"/>
</dbReference>
<gene>
    <name evidence="8" type="ORF">NQ318_011521</name>
</gene>
<feature type="compositionally biased region" description="Polar residues" evidence="7">
    <location>
        <begin position="76"/>
        <end position="86"/>
    </location>
</feature>
<evidence type="ECO:0000313" key="8">
    <source>
        <dbReference type="EMBL" id="KAJ8941562.1"/>
    </source>
</evidence>
<accession>A0AAV8XR95</accession>